<dbReference type="Pfam" id="PF02894">
    <property type="entry name" value="GFO_IDH_MocA_C"/>
    <property type="match status" value="1"/>
</dbReference>
<dbReference type="Proteomes" id="UP001183414">
    <property type="component" value="Unassembled WGS sequence"/>
</dbReference>
<feature type="chain" id="PRO_5045213131" evidence="3">
    <location>
        <begin position="21"/>
        <end position="356"/>
    </location>
</feature>
<dbReference type="InterPro" id="IPR000683">
    <property type="entry name" value="Gfo/Idh/MocA-like_OxRdtase_N"/>
</dbReference>
<dbReference type="Gene3D" id="3.30.360.10">
    <property type="entry name" value="Dihydrodipicolinate Reductase, domain 2"/>
    <property type="match status" value="1"/>
</dbReference>
<protein>
    <submittedName>
        <fullName evidence="6">Gfo/Idh/MocA family oxidoreductase</fullName>
    </submittedName>
</protein>
<dbReference type="InterPro" id="IPR051317">
    <property type="entry name" value="Gfo/Idh/MocA_oxidoreduct"/>
</dbReference>
<dbReference type="SUPFAM" id="SSF55347">
    <property type="entry name" value="Glyceraldehyde-3-phosphate dehydrogenase-like, C-terminal domain"/>
    <property type="match status" value="1"/>
</dbReference>
<keyword evidence="7" id="KW-1185">Reference proteome</keyword>
<evidence type="ECO:0000259" key="5">
    <source>
        <dbReference type="Pfam" id="PF02894"/>
    </source>
</evidence>
<dbReference type="SUPFAM" id="SSF51735">
    <property type="entry name" value="NAD(P)-binding Rossmann-fold domains"/>
    <property type="match status" value="1"/>
</dbReference>
<dbReference type="Gene3D" id="3.40.50.720">
    <property type="entry name" value="NAD(P)-binding Rossmann-like Domain"/>
    <property type="match status" value="1"/>
</dbReference>
<accession>A0ABU2NM73</accession>
<sequence>MNASLRVGLLGYGLAGSAFHAPLIAVTDGLVLDTVVTANPERQAQVARDRGAGVRTVATADELFARADALDLIVVASPNRTHVPLAERALRAGLPVVVDKPLAATAAEAEHLAALAEERGLLLSPFQNRRWDNDFRTVRALVAEGALGEVLRFESRFERWRPQLKGGWRESGDPGEVGGLLYDLGSHLVDQALALLGPVASVYAESDVRRAGAEADDDVFVALTHRNGVRSHLWMSATAAQLGPRFRVLGTKAAYVKHGLDPQEAALREGALPEPGTPWGVEPEAAWGTLGHLDAAERVPSEAGDYPAYYAGVAAALRDGGPAPVTAREAAEALRVLEAARTSAREGRTVALAAGV</sequence>
<keyword evidence="3" id="KW-0732">Signal</keyword>
<proteinExistence type="inferred from homology"/>
<feature type="domain" description="Gfo/Idh/MocA-like oxidoreductase C-terminal" evidence="5">
    <location>
        <begin position="139"/>
        <end position="352"/>
    </location>
</feature>
<reference evidence="7" key="1">
    <citation type="submission" date="2023-07" db="EMBL/GenBank/DDBJ databases">
        <title>30 novel species of actinomycetes from the DSMZ collection.</title>
        <authorList>
            <person name="Nouioui I."/>
        </authorList>
    </citation>
    <scope>NUCLEOTIDE SEQUENCE [LARGE SCALE GENOMIC DNA]</scope>
    <source>
        <strain evidence="7">DSM 42041</strain>
    </source>
</reference>
<evidence type="ECO:0000256" key="3">
    <source>
        <dbReference type="SAM" id="SignalP"/>
    </source>
</evidence>
<evidence type="ECO:0000313" key="6">
    <source>
        <dbReference type="EMBL" id="MDT0377839.1"/>
    </source>
</evidence>
<keyword evidence="2" id="KW-0560">Oxidoreductase</keyword>
<dbReference type="Pfam" id="PF01408">
    <property type="entry name" value="GFO_IDH_MocA"/>
    <property type="match status" value="1"/>
</dbReference>
<dbReference type="InterPro" id="IPR036291">
    <property type="entry name" value="NAD(P)-bd_dom_sf"/>
</dbReference>
<evidence type="ECO:0000256" key="2">
    <source>
        <dbReference type="ARBA" id="ARBA00023002"/>
    </source>
</evidence>
<gene>
    <name evidence="6" type="ORF">RM572_03500</name>
</gene>
<feature type="signal peptide" evidence="3">
    <location>
        <begin position="1"/>
        <end position="20"/>
    </location>
</feature>
<name>A0ABU2NM73_9ACTN</name>
<comment type="caution">
    <text evidence="6">The sequence shown here is derived from an EMBL/GenBank/DDBJ whole genome shotgun (WGS) entry which is preliminary data.</text>
</comment>
<feature type="domain" description="Gfo/Idh/MocA-like oxidoreductase N-terminal" evidence="4">
    <location>
        <begin position="5"/>
        <end position="124"/>
    </location>
</feature>
<evidence type="ECO:0000259" key="4">
    <source>
        <dbReference type="Pfam" id="PF01408"/>
    </source>
</evidence>
<evidence type="ECO:0000313" key="7">
    <source>
        <dbReference type="Proteomes" id="UP001183414"/>
    </source>
</evidence>
<dbReference type="PANTHER" id="PTHR43708">
    <property type="entry name" value="CONSERVED EXPRESSED OXIDOREDUCTASE (EUROFUNG)"/>
    <property type="match status" value="1"/>
</dbReference>
<dbReference type="InterPro" id="IPR004104">
    <property type="entry name" value="Gfo/Idh/MocA-like_OxRdtase_C"/>
</dbReference>
<evidence type="ECO:0000256" key="1">
    <source>
        <dbReference type="ARBA" id="ARBA00010928"/>
    </source>
</evidence>
<dbReference type="RefSeq" id="WP_311671752.1">
    <property type="nucleotide sequence ID" value="NZ_JAVREQ010000001.1"/>
</dbReference>
<organism evidence="6 7">
    <name type="scientific">Streptomyces hazeniae</name>
    <dbReference type="NCBI Taxonomy" id="3075538"/>
    <lineage>
        <taxon>Bacteria</taxon>
        <taxon>Bacillati</taxon>
        <taxon>Actinomycetota</taxon>
        <taxon>Actinomycetes</taxon>
        <taxon>Kitasatosporales</taxon>
        <taxon>Streptomycetaceae</taxon>
        <taxon>Streptomyces</taxon>
    </lineage>
</organism>
<dbReference type="EMBL" id="JAVREQ010000001">
    <property type="protein sequence ID" value="MDT0377839.1"/>
    <property type="molecule type" value="Genomic_DNA"/>
</dbReference>
<comment type="similarity">
    <text evidence="1">Belongs to the Gfo/Idh/MocA family.</text>
</comment>
<dbReference type="PANTHER" id="PTHR43708:SF5">
    <property type="entry name" value="CONSERVED EXPRESSED OXIDOREDUCTASE (EUROFUNG)-RELATED"/>
    <property type="match status" value="1"/>
</dbReference>